<organism evidence="2 3">
    <name type="scientific">Tilletia horrida</name>
    <dbReference type="NCBI Taxonomy" id="155126"/>
    <lineage>
        <taxon>Eukaryota</taxon>
        <taxon>Fungi</taxon>
        <taxon>Dikarya</taxon>
        <taxon>Basidiomycota</taxon>
        <taxon>Ustilaginomycotina</taxon>
        <taxon>Exobasidiomycetes</taxon>
        <taxon>Tilletiales</taxon>
        <taxon>Tilletiaceae</taxon>
        <taxon>Tilletia</taxon>
    </lineage>
</organism>
<accession>A0AAN6GHH7</accession>
<evidence type="ECO:0000256" key="1">
    <source>
        <dbReference type="SAM" id="MobiDB-lite"/>
    </source>
</evidence>
<sequence length="64" mass="6868">LIHPDARRYVTPGQSYRIVKDGDLMENSTARQHGGRVGHLLWSRKPTGPATTTTPAATTTPVGA</sequence>
<feature type="region of interest" description="Disordered" evidence="1">
    <location>
        <begin position="30"/>
        <end position="64"/>
    </location>
</feature>
<evidence type="ECO:0000313" key="2">
    <source>
        <dbReference type="EMBL" id="KAK0541130.1"/>
    </source>
</evidence>
<feature type="non-terminal residue" evidence="2">
    <location>
        <position position="1"/>
    </location>
</feature>
<reference evidence="2" key="1">
    <citation type="journal article" date="2023" name="PhytoFront">
        <title>Draft Genome Resources of Seven Strains of Tilletia horrida, Causal Agent of Kernel Smut of Rice.</title>
        <authorList>
            <person name="Khanal S."/>
            <person name="Antony Babu S."/>
            <person name="Zhou X.G."/>
        </authorList>
    </citation>
    <scope>NUCLEOTIDE SEQUENCE</scope>
    <source>
        <strain evidence="2">TX3</strain>
    </source>
</reference>
<name>A0AAN6GHH7_9BASI</name>
<gene>
    <name evidence="2" type="ORF">OC842_000089</name>
</gene>
<proteinExistence type="predicted"/>
<feature type="compositionally biased region" description="Low complexity" evidence="1">
    <location>
        <begin position="46"/>
        <end position="64"/>
    </location>
</feature>
<evidence type="ECO:0000313" key="3">
    <source>
        <dbReference type="Proteomes" id="UP001176521"/>
    </source>
</evidence>
<dbReference type="AlphaFoldDB" id="A0AAN6GHH7"/>
<comment type="caution">
    <text evidence="2">The sequence shown here is derived from an EMBL/GenBank/DDBJ whole genome shotgun (WGS) entry which is preliminary data.</text>
</comment>
<dbReference type="EMBL" id="JAPDMQ010000003">
    <property type="protein sequence ID" value="KAK0541130.1"/>
    <property type="molecule type" value="Genomic_DNA"/>
</dbReference>
<keyword evidence="3" id="KW-1185">Reference proteome</keyword>
<protein>
    <submittedName>
        <fullName evidence="2">Uncharacterized protein</fullName>
    </submittedName>
</protein>
<dbReference type="Proteomes" id="UP001176521">
    <property type="component" value="Unassembled WGS sequence"/>
</dbReference>